<dbReference type="PANTHER" id="PTHR43869">
    <property type="entry name" value="GLYCINE BETAINE/PROLINE BETAINE TRANSPORT SYSTEM ATP-BINDING PROTEIN PROV"/>
    <property type="match status" value="1"/>
</dbReference>
<comment type="subunit">
    <text evidence="8">The complex is probably composed of two ATP-binding proteins, two transmembrane proteins and a solute-binding protein.</text>
</comment>
<evidence type="ECO:0000256" key="5">
    <source>
        <dbReference type="ARBA" id="ARBA00022970"/>
    </source>
</evidence>
<dbReference type="EMBL" id="CP098755">
    <property type="protein sequence ID" value="USG65559.1"/>
    <property type="molecule type" value="Genomic_DNA"/>
</dbReference>
<dbReference type="EC" id="7.6.2.9" evidence="8"/>
<evidence type="ECO:0000256" key="4">
    <source>
        <dbReference type="ARBA" id="ARBA00022840"/>
    </source>
</evidence>
<accession>A0ABY4WFA0</accession>
<dbReference type="InterPro" id="IPR017871">
    <property type="entry name" value="ABC_transporter-like_CS"/>
</dbReference>
<keyword evidence="6 7" id="KW-0129">CBS domain</keyword>
<name>A0ABY4WFA0_9BACL</name>
<evidence type="ECO:0000259" key="10">
    <source>
        <dbReference type="PROSITE" id="PS50893"/>
    </source>
</evidence>
<feature type="domain" description="ABC transporter" evidence="10">
    <location>
        <begin position="4"/>
        <end position="264"/>
    </location>
</feature>
<evidence type="ECO:0000256" key="6">
    <source>
        <dbReference type="ARBA" id="ARBA00023122"/>
    </source>
</evidence>
<keyword evidence="8" id="KW-0997">Cell inner membrane</keyword>
<comment type="similarity">
    <text evidence="1 8">Belongs to the ABC transporter superfamily.</text>
</comment>
<keyword evidence="4 8" id="KW-0067">ATP-binding</keyword>
<keyword evidence="8" id="KW-1003">Cell membrane</keyword>
<dbReference type="GO" id="GO:0005524">
    <property type="term" value="F:ATP binding"/>
    <property type="evidence" value="ECO:0007669"/>
    <property type="project" value="UniProtKB-KW"/>
</dbReference>
<dbReference type="InterPro" id="IPR027417">
    <property type="entry name" value="P-loop_NTPase"/>
</dbReference>
<dbReference type="CDD" id="cd03294">
    <property type="entry name" value="ABC_Pro_Gly_Betaine"/>
    <property type="match status" value="1"/>
</dbReference>
<gene>
    <name evidence="12" type="ORF">NDK47_26245</name>
</gene>
<dbReference type="SUPFAM" id="SSF52540">
    <property type="entry name" value="P-loop containing nucleoside triphosphate hydrolases"/>
    <property type="match status" value="1"/>
</dbReference>
<dbReference type="InterPro" id="IPR000644">
    <property type="entry name" value="CBS_dom"/>
</dbReference>
<dbReference type="PANTHER" id="PTHR43869:SF1">
    <property type="entry name" value="GLYCINE BETAINE_PROLINE BETAINE TRANSPORT SYSTEM ATP-BINDING PROTEIN PROV"/>
    <property type="match status" value="1"/>
</dbReference>
<keyword evidence="5" id="KW-0029">Amino-acid transport</keyword>
<dbReference type="InterPro" id="IPR046342">
    <property type="entry name" value="CBS_dom_sf"/>
</dbReference>
<dbReference type="InterPro" id="IPR003593">
    <property type="entry name" value="AAA+_ATPase"/>
</dbReference>
<dbReference type="InterPro" id="IPR051921">
    <property type="entry name" value="ABC_osmolyte_uptake_ATP-bind"/>
</dbReference>
<dbReference type="PROSITE" id="PS50893">
    <property type="entry name" value="ABC_TRANSPORTER_2"/>
    <property type="match status" value="1"/>
</dbReference>
<dbReference type="SMART" id="SM00382">
    <property type="entry name" value="AAA"/>
    <property type="match status" value="1"/>
</dbReference>
<evidence type="ECO:0000256" key="3">
    <source>
        <dbReference type="ARBA" id="ARBA00022741"/>
    </source>
</evidence>
<dbReference type="InterPro" id="IPR003439">
    <property type="entry name" value="ABC_transporter-like_ATP-bd"/>
</dbReference>
<dbReference type="PROSITE" id="PS51371">
    <property type="entry name" value="CBS"/>
    <property type="match status" value="1"/>
</dbReference>
<dbReference type="SMART" id="SM00116">
    <property type="entry name" value="CBS"/>
    <property type="match status" value="2"/>
</dbReference>
<evidence type="ECO:0000256" key="8">
    <source>
        <dbReference type="RuleBase" id="RU369116"/>
    </source>
</evidence>
<evidence type="ECO:0000259" key="11">
    <source>
        <dbReference type="PROSITE" id="PS51371"/>
    </source>
</evidence>
<evidence type="ECO:0000313" key="12">
    <source>
        <dbReference type="EMBL" id="USG65559.1"/>
    </source>
</evidence>
<dbReference type="NCBIfam" id="TIGR01186">
    <property type="entry name" value="proV"/>
    <property type="match status" value="1"/>
</dbReference>
<dbReference type="SUPFAM" id="SSF54631">
    <property type="entry name" value="CBS-domain pair"/>
    <property type="match status" value="1"/>
</dbReference>
<keyword evidence="2 8" id="KW-0813">Transport</keyword>
<proteinExistence type="inferred from homology"/>
<dbReference type="Pfam" id="PF00005">
    <property type="entry name" value="ABC_tran"/>
    <property type="match status" value="1"/>
</dbReference>
<evidence type="ECO:0000256" key="1">
    <source>
        <dbReference type="ARBA" id="ARBA00005417"/>
    </source>
</evidence>
<protein>
    <recommendedName>
        <fullName evidence="8">Quaternary amine transport ATP-binding protein</fullName>
        <ecNumber evidence="8">7.6.2.9</ecNumber>
    </recommendedName>
</protein>
<evidence type="ECO:0000256" key="7">
    <source>
        <dbReference type="PROSITE-ProRule" id="PRU00703"/>
    </source>
</evidence>
<dbReference type="InterPro" id="IPR005892">
    <property type="entry name" value="Gly-betaine_transp_ATP-bd"/>
</dbReference>
<dbReference type="Gene3D" id="3.40.50.300">
    <property type="entry name" value="P-loop containing nucleotide triphosphate hydrolases"/>
    <property type="match status" value="1"/>
</dbReference>
<comment type="subcellular location">
    <subcellularLocation>
        <location evidence="8">Cell inner membrane</location>
        <topology evidence="8">Peripheral membrane protein</topology>
    </subcellularLocation>
</comment>
<dbReference type="PROSITE" id="PS00211">
    <property type="entry name" value="ABC_TRANSPORTER_1"/>
    <property type="match status" value="1"/>
</dbReference>
<dbReference type="RefSeq" id="WP_251872641.1">
    <property type="nucleotide sequence ID" value="NZ_CP098755.1"/>
</dbReference>
<keyword evidence="3 8" id="KW-0547">Nucleotide-binding</keyword>
<keyword evidence="8" id="KW-0472">Membrane</keyword>
<evidence type="ECO:0000256" key="9">
    <source>
        <dbReference type="SAM" id="MobiDB-lite"/>
    </source>
</evidence>
<keyword evidence="13" id="KW-1185">Reference proteome</keyword>
<reference evidence="12" key="1">
    <citation type="submission" date="2022-06" db="EMBL/GenBank/DDBJ databases">
        <title>Genome sequencing of Brevibacillus sp. BB3-R1.</title>
        <authorList>
            <person name="Heo J."/>
            <person name="Lee D."/>
            <person name="Won M."/>
            <person name="Han B.-H."/>
            <person name="Hong S.-B."/>
            <person name="Kwon S.-W."/>
        </authorList>
    </citation>
    <scope>NUCLEOTIDE SEQUENCE</scope>
    <source>
        <strain evidence="12">BB3-R1</strain>
    </source>
</reference>
<feature type="compositionally biased region" description="Basic and acidic residues" evidence="9">
    <location>
        <begin position="429"/>
        <end position="438"/>
    </location>
</feature>
<feature type="domain" description="CBS" evidence="11">
    <location>
        <begin position="278"/>
        <end position="334"/>
    </location>
</feature>
<evidence type="ECO:0000313" key="13">
    <source>
        <dbReference type="Proteomes" id="UP001056500"/>
    </source>
</evidence>
<feature type="region of interest" description="Disordered" evidence="9">
    <location>
        <begin position="404"/>
        <end position="452"/>
    </location>
</feature>
<feature type="compositionally biased region" description="Low complexity" evidence="9">
    <location>
        <begin position="404"/>
        <end position="416"/>
    </location>
</feature>
<sequence length="452" mass="49395">MPKIRVEKLTKVFGRQPQRALPLLQKGKSKQEILQETGLTVGVNQASFDVEAGEIFVIMGLSGSGKSTLVRLLNRLIEPTEGKVLIDHADIVQMNEKQLQEVRRKKLGMVFQKFALFPHRTVLENVEFGLEVQNIEKTQRESKAREALALVGLGGWEQSYPDQLSGGMQQRVGLARALANDPDVLLMDEAFSALDPLIRKDMQDELIELQATMQKTIIFITHDLDEALKIGDRIALMKDGTIVQIGTPEEILTNPANEYVEKFVEDVDRSKVIAAEHVMKRAQTITLDKGPRVALQLMRESGVSTLYVVDRKKTLLGVVTADAVNRAQLESLPLESVMRREIPTVNPKTLLGDLFDLVAFSDVPIAVTGDQDRLLGVVVKGAVLGGLAGKVNLSVERGLSPDPAAMPANGASASANTPSPTRVNIGVNKETKTTDRAADGAMDSLGDERQVN</sequence>
<dbReference type="Proteomes" id="UP001056500">
    <property type="component" value="Chromosome"/>
</dbReference>
<organism evidence="12 13">
    <name type="scientific">Brevibacillus ruminantium</name>
    <dbReference type="NCBI Taxonomy" id="2950604"/>
    <lineage>
        <taxon>Bacteria</taxon>
        <taxon>Bacillati</taxon>
        <taxon>Bacillota</taxon>
        <taxon>Bacilli</taxon>
        <taxon>Bacillales</taxon>
        <taxon>Paenibacillaceae</taxon>
        <taxon>Brevibacillus</taxon>
    </lineage>
</organism>
<dbReference type="Gene3D" id="3.10.580.10">
    <property type="entry name" value="CBS-domain"/>
    <property type="match status" value="1"/>
</dbReference>
<dbReference type="Pfam" id="PF00571">
    <property type="entry name" value="CBS"/>
    <property type="match status" value="2"/>
</dbReference>
<evidence type="ECO:0000256" key="2">
    <source>
        <dbReference type="ARBA" id="ARBA00022448"/>
    </source>
</evidence>
<comment type="catalytic activity">
    <reaction evidence="8">
        <text>a quaternary ammonium(out) + ATP + H2O = a quaternary ammonium(in) + ADP + phosphate + H(+)</text>
        <dbReference type="Rhea" id="RHEA:11036"/>
        <dbReference type="ChEBI" id="CHEBI:15377"/>
        <dbReference type="ChEBI" id="CHEBI:15378"/>
        <dbReference type="ChEBI" id="CHEBI:30616"/>
        <dbReference type="ChEBI" id="CHEBI:35267"/>
        <dbReference type="ChEBI" id="CHEBI:43474"/>
        <dbReference type="ChEBI" id="CHEBI:456216"/>
    </reaction>
</comment>